<dbReference type="Proteomes" id="UP000254938">
    <property type="component" value="Unassembled WGS sequence"/>
</dbReference>
<dbReference type="AlphaFoldDB" id="A0A377TJ34"/>
<sequence length="47" mass="5088">MIPRSPLRDFSTGLNWQEKNLTLTPTSLQGLLIALPKVAKVAQEPGG</sequence>
<name>A0A377TJ34_KLEPN</name>
<evidence type="ECO:0000313" key="2">
    <source>
        <dbReference type="Proteomes" id="UP000254938"/>
    </source>
</evidence>
<organism evidence="1 2">
    <name type="scientific">Klebsiella pneumoniae</name>
    <dbReference type="NCBI Taxonomy" id="573"/>
    <lineage>
        <taxon>Bacteria</taxon>
        <taxon>Pseudomonadati</taxon>
        <taxon>Pseudomonadota</taxon>
        <taxon>Gammaproteobacteria</taxon>
        <taxon>Enterobacterales</taxon>
        <taxon>Enterobacteriaceae</taxon>
        <taxon>Klebsiella/Raoultella group</taxon>
        <taxon>Klebsiella</taxon>
        <taxon>Klebsiella pneumoniae complex</taxon>
    </lineage>
</organism>
<gene>
    <name evidence="1" type="ORF">NCTC9140_01368</name>
</gene>
<proteinExistence type="predicted"/>
<accession>A0A377TJ34</accession>
<evidence type="ECO:0000313" key="1">
    <source>
        <dbReference type="EMBL" id="STS79683.1"/>
    </source>
</evidence>
<protein>
    <submittedName>
        <fullName evidence="1">Uncharacterized protein</fullName>
    </submittedName>
</protein>
<reference evidence="1 2" key="1">
    <citation type="submission" date="2018-06" db="EMBL/GenBank/DDBJ databases">
        <authorList>
            <consortium name="Pathogen Informatics"/>
            <person name="Doyle S."/>
        </authorList>
    </citation>
    <scope>NUCLEOTIDE SEQUENCE [LARGE SCALE GENOMIC DNA]</scope>
    <source>
        <strain evidence="1 2">NCTC9140</strain>
    </source>
</reference>
<dbReference type="EMBL" id="UGKQ01000007">
    <property type="protein sequence ID" value="STS79683.1"/>
    <property type="molecule type" value="Genomic_DNA"/>
</dbReference>